<name>A0A1S8CS57_9GAMM</name>
<reference evidence="1 2" key="1">
    <citation type="submission" date="2016-10" db="EMBL/GenBank/DDBJ databases">
        <title>Draft Genome sequence of Alkanindiges sp. strain H1.</title>
        <authorList>
            <person name="Subhash Y."/>
            <person name="Lee S."/>
        </authorList>
    </citation>
    <scope>NUCLEOTIDE SEQUENCE [LARGE SCALE GENOMIC DNA]</scope>
    <source>
        <strain evidence="1 2">H1</strain>
    </source>
</reference>
<dbReference type="EMBL" id="MLCN01000058">
    <property type="protein sequence ID" value="ONG37278.1"/>
    <property type="molecule type" value="Genomic_DNA"/>
</dbReference>
<sequence length="315" mass="35445">MNVEYFYFGKCPARGDFVRSTGQHAMLSILDEWITKALEDYSGCQTGYDSFDLMPGMSFVFCNPKMPIALTGYLSASHDTSKRRFPMVTGCRIQIRQPEHFIAQAPLILDHLWQTACKRNQHLLHLEDSNQLMQVLEQPYELKEEASSNYQALLAGQSLCQFASFLGLQSYNFVQSLIALGLLLQPVISQGAKKLNKILLLPLGPAPDMHFAATFWLDLIVGFIKRHNIELSIMLWNKTRPQLMVGFQGADIAALSGLMQNNTSSEHWVNIEDAAWVDNYLENDAGLATFEQVLGDSQMSLVDAIRLFKQIFLGA</sequence>
<evidence type="ECO:0000313" key="1">
    <source>
        <dbReference type="EMBL" id="ONG37278.1"/>
    </source>
</evidence>
<accession>A0A1S8CS57</accession>
<evidence type="ECO:0000313" key="2">
    <source>
        <dbReference type="Proteomes" id="UP000192132"/>
    </source>
</evidence>
<dbReference type="Gene3D" id="3.40.1730.10">
    <property type="entry name" value="pa0076 domain"/>
    <property type="match status" value="1"/>
</dbReference>
<dbReference type="STRING" id="1907941.BKE30_14815"/>
<organism evidence="1 2">
    <name type="scientific">Alkanindiges hydrocarboniclasticus</name>
    <dbReference type="NCBI Taxonomy" id="1907941"/>
    <lineage>
        <taxon>Bacteria</taxon>
        <taxon>Pseudomonadati</taxon>
        <taxon>Pseudomonadota</taxon>
        <taxon>Gammaproteobacteria</taxon>
        <taxon>Moraxellales</taxon>
        <taxon>Moraxellaceae</taxon>
        <taxon>Alkanindiges</taxon>
    </lineage>
</organism>
<comment type="caution">
    <text evidence="1">The sequence shown here is derived from an EMBL/GenBank/DDBJ whole genome shotgun (WGS) entry which is preliminary data.</text>
</comment>
<proteinExistence type="predicted"/>
<dbReference type="Pfam" id="PF09867">
    <property type="entry name" value="TagF_N"/>
    <property type="match status" value="1"/>
</dbReference>
<keyword evidence="2" id="KW-1185">Reference proteome</keyword>
<dbReference type="AlphaFoldDB" id="A0A1S8CS57"/>
<gene>
    <name evidence="1" type="ORF">BKE30_14815</name>
</gene>
<protein>
    <submittedName>
        <fullName evidence="1">Type VI secretion-associated protein</fullName>
    </submittedName>
</protein>
<dbReference type="InterPro" id="IPR038225">
    <property type="entry name" value="TagF_sf"/>
</dbReference>
<dbReference type="InterPro" id="IPR017748">
    <property type="entry name" value="TagF"/>
</dbReference>
<dbReference type="NCBIfam" id="TIGR03373">
    <property type="entry name" value="VI_minor_4"/>
    <property type="match status" value="1"/>
</dbReference>
<dbReference type="Proteomes" id="UP000192132">
    <property type="component" value="Unassembled WGS sequence"/>
</dbReference>